<feature type="compositionally biased region" description="Acidic residues" evidence="1">
    <location>
        <begin position="615"/>
        <end position="631"/>
    </location>
</feature>
<feature type="region of interest" description="Disordered" evidence="1">
    <location>
        <begin position="1148"/>
        <end position="1198"/>
    </location>
</feature>
<feature type="region of interest" description="Disordered" evidence="1">
    <location>
        <begin position="609"/>
        <end position="662"/>
    </location>
</feature>
<feature type="region of interest" description="Disordered" evidence="1">
    <location>
        <begin position="1276"/>
        <end position="1295"/>
    </location>
</feature>
<feature type="compositionally biased region" description="Low complexity" evidence="1">
    <location>
        <begin position="695"/>
        <end position="755"/>
    </location>
</feature>
<name>A0A9C7C6I9_9VIRU</name>
<evidence type="ECO:0000256" key="1">
    <source>
        <dbReference type="SAM" id="MobiDB-lite"/>
    </source>
</evidence>
<feature type="compositionally biased region" description="Low complexity" evidence="1">
    <location>
        <begin position="646"/>
        <end position="661"/>
    </location>
</feature>
<evidence type="ECO:0000313" key="2">
    <source>
        <dbReference type="EMBL" id="BDT62806.1"/>
    </source>
</evidence>
<dbReference type="GO" id="GO:0004402">
    <property type="term" value="F:histone acetyltransferase activity"/>
    <property type="evidence" value="ECO:0007669"/>
    <property type="project" value="TreeGrafter"/>
</dbReference>
<reference evidence="2" key="1">
    <citation type="submission" date="2022-10" db="EMBL/GenBank/DDBJ databases">
        <title>Genome sequences of endogenous nimaviruses in decapod crustaceans.</title>
        <authorList>
            <person name="Kawato S."/>
            <person name="Nozaki R."/>
            <person name="Kondo H."/>
            <person name="Hirono I."/>
        </authorList>
    </citation>
    <scope>NUCLEOTIDE SEQUENCE</scope>
    <source>
        <strain evidence="2">Tokushima2020</strain>
    </source>
</reference>
<accession>A0A9C7C6I9</accession>
<sequence>MEKFLSDSIQGVDLLSAFRIRTSRESKIHPLMVQRDYTRSTAGVSSDLYLIRGGGPSSRERMILSRDVLDVLRDYNNSISTVAPLSWQVFNDKTLHEYLLDLLVDCNLYNETYFSNFPLSGIGELVAFKYRGGIPQNIIFPIGAHTVNWLCCTKSARRMGEVLLKRPSVVIQRNEKENSSNNNNNSISIGSSRNIKRVTRSLLLSTKMMKEEDLRRLRFWRFFYFIEDAVERTGMMHLNPFAMSHLSFDINLVATSPKNEHDFSLAFTGDSFSRESIILSDIVCGGQSSNFFPLLLAAIESKTNDYFSVNSINDMSLPTLATRGEHWTQVWSRTITSAGYKRKKKYLTTTLTTESDPLKRLEHAVRLSNNVHPDKKKMVIEFLKHVLQFSHRETLNRLTISSIGIKEDIEELLLMISIKQEWILLHSILQHIQFNILHIIGYQAHRILIFKLFIPILIAIMFTNGGLSQTILHAATMLKIAKREAGRLTLSNILNRSIVCANPVGGGPRNYSQCDPSDPDGLISSNSSIPFVVNIPTTLEDIMAEMRKIEFLQEHVLSIIRAKSMICNNNNNNKERNNTFSKRKINPNIENIINPSKKTKTKINLQQNIQYNNGDGDDDNNNNDKDNDDDNNNIVNGGGDDDDDGINNNNNIENNTGNDDNTVISTIDLVGCSNWTEKQKLKRMLQIKYEKQNLSSSSSSSSSSTFTTTSAATTSAATTTTTSAVTTTTTTTSVTTTTTTVNNSVGGSSSSSSSSNCNRCELQEQDDYAEASKQFTYRTLSNEMKTVNLEKLQKILSKNLKKSVNSYNQKYSNDEMPAIALRGIFNVIETIFDISKNTILNSIHANKNCNIDNNICNNNNEENTSTSPQNREEVEERFLELLMDPPCSHHKGNFAVMEKMLQNEQLLDALRLNPVFRAVVGADDPIERVIVLWNIVKYINVTIAGLISADLASLIEQRKGMKKILRRGTVMKQNEFNYREAGTAPEEVRDLIIPKCIAQLSCISGKNINKQNCRHFFCRSLRFLFIHLDPNKATETFIDEASKATILKLRNFCKTNKNVTSLEDWKRNIFDPISSGKDWVLENNNLTKTTTTTTTEIKQPKDFFFRLKEIIIDNNLLTSEISKDIIEEESIRMRPMGFYREPFAAATYDNDSSSSSSSSSNNNNNNYDDNNNNNNNNSNNNNSNNNNNNNSNSSSEYNSAPDILQLAFESIGGNEHITNFTLNNDDNNNNNNNNNDDYYDNYLNPTITSTINDDDDINVEYGIDNILDDVVNMTSTSTSNTSSTNTIVNNDNQLY</sequence>
<protein>
    <submittedName>
        <fullName evidence="2">Wsv037-like protein</fullName>
    </submittedName>
</protein>
<organism evidence="2">
    <name type="scientific">Metapenaeus joyneri majanivirus</name>
    <dbReference type="NCBI Taxonomy" id="2984280"/>
    <lineage>
        <taxon>Viruses</taxon>
        <taxon>Viruses incertae sedis</taxon>
        <taxon>Naldaviricetes</taxon>
        <taxon>Nimaviridae</taxon>
    </lineage>
</organism>
<dbReference type="EMBL" id="LC738878">
    <property type="protein sequence ID" value="BDT62806.1"/>
    <property type="molecule type" value="Genomic_DNA"/>
</dbReference>
<proteinExistence type="predicted"/>
<dbReference type="PANTHER" id="PTHR20916">
    <property type="entry name" value="CYSTEINE AND GLYCINE-RICH PROTEIN 2 BINDING PROTEIN"/>
    <property type="match status" value="1"/>
</dbReference>
<dbReference type="PANTHER" id="PTHR20916:SF26">
    <property type="entry name" value="CYSTEINE-RICH PROTEIN 2-BINDING PROTEIN"/>
    <property type="match status" value="1"/>
</dbReference>
<feature type="region of interest" description="Disordered" evidence="1">
    <location>
        <begin position="691"/>
        <end position="758"/>
    </location>
</feature>